<dbReference type="GO" id="GO:0030036">
    <property type="term" value="P:actin cytoskeleton organization"/>
    <property type="evidence" value="ECO:0007669"/>
    <property type="project" value="TreeGrafter"/>
</dbReference>
<protein>
    <recommendedName>
        <fullName evidence="2 5">F-actin-capping protein subunit alpha</fullName>
    </recommendedName>
</protein>
<dbReference type="InterPro" id="IPR002189">
    <property type="entry name" value="CapZ_alpha"/>
</dbReference>
<evidence type="ECO:0000256" key="2">
    <source>
        <dbReference type="ARBA" id="ARBA00014038"/>
    </source>
</evidence>
<dbReference type="OMA" id="YNLRNFW"/>
<dbReference type="RefSeq" id="XP_001730312.1">
    <property type="nucleotide sequence ID" value="XM_001730260.1"/>
</dbReference>
<dbReference type="Gene3D" id="3.90.1150.210">
    <property type="entry name" value="F-actin capping protein, beta subunit"/>
    <property type="match status" value="1"/>
</dbReference>
<dbReference type="GeneID" id="5854617"/>
<dbReference type="InterPro" id="IPR037282">
    <property type="entry name" value="CapZ_alpha/beta"/>
</dbReference>
<dbReference type="AlphaFoldDB" id="A8Q512"/>
<evidence type="ECO:0000256" key="5">
    <source>
        <dbReference type="RuleBase" id="RU365077"/>
    </source>
</evidence>
<dbReference type="Gene3D" id="3.30.1140.60">
    <property type="entry name" value="F-actin capping protein, alpha subunit"/>
    <property type="match status" value="1"/>
</dbReference>
<accession>A8Q512</accession>
<keyword evidence="4 5" id="KW-0009">Actin-binding</keyword>
<dbReference type="InterPro" id="IPR042276">
    <property type="entry name" value="CapZ_alpha/beta_2"/>
</dbReference>
<name>A8Q512_MALGO</name>
<evidence type="ECO:0000313" key="6">
    <source>
        <dbReference type="EMBL" id="EDP43098.1"/>
    </source>
</evidence>
<dbReference type="GO" id="GO:0051016">
    <property type="term" value="P:barbed-end actin filament capping"/>
    <property type="evidence" value="ECO:0007669"/>
    <property type="project" value="UniProtKB-UniRule"/>
</dbReference>
<dbReference type="VEuPathDB" id="FungiDB:MGL_2694"/>
<dbReference type="PROSITE" id="PS00749">
    <property type="entry name" value="F_ACTIN_CAPPING_A_2"/>
    <property type="match status" value="1"/>
</dbReference>
<dbReference type="GO" id="GO:0030479">
    <property type="term" value="C:actin cortical patch"/>
    <property type="evidence" value="ECO:0007669"/>
    <property type="project" value="TreeGrafter"/>
</dbReference>
<comment type="caution">
    <text evidence="6">The sequence shown here is derived from an EMBL/GenBank/DDBJ whole genome shotgun (WGS) entry which is preliminary data.</text>
</comment>
<dbReference type="InParanoid" id="A8Q512"/>
<organism evidence="6 7">
    <name type="scientific">Malassezia globosa (strain ATCC MYA-4612 / CBS 7966)</name>
    <name type="common">Dandruff-associated fungus</name>
    <dbReference type="NCBI Taxonomy" id="425265"/>
    <lineage>
        <taxon>Eukaryota</taxon>
        <taxon>Fungi</taxon>
        <taxon>Dikarya</taxon>
        <taxon>Basidiomycota</taxon>
        <taxon>Ustilaginomycotina</taxon>
        <taxon>Malasseziomycetes</taxon>
        <taxon>Malasseziales</taxon>
        <taxon>Malasseziaceae</taxon>
        <taxon>Malassezia</taxon>
    </lineage>
</organism>
<dbReference type="PANTHER" id="PTHR10653:SF0">
    <property type="entry name" value="F-ACTIN-CAPPING PROTEIN SUBUNIT ALPHA"/>
    <property type="match status" value="1"/>
</dbReference>
<keyword evidence="3 5" id="KW-0117">Actin capping</keyword>
<dbReference type="InterPro" id="IPR017865">
    <property type="entry name" value="F-actin_cap_asu_CS"/>
</dbReference>
<dbReference type="SUPFAM" id="SSF90096">
    <property type="entry name" value="Subunits of heterodimeric actin filament capping protein Capz"/>
    <property type="match status" value="1"/>
</dbReference>
<proteinExistence type="inferred from homology"/>
<gene>
    <name evidence="6" type="ORF">MGL_2694</name>
</gene>
<dbReference type="KEGG" id="mgl:MGL_2694"/>
<dbReference type="STRING" id="425265.A8Q512"/>
<evidence type="ECO:0000313" key="7">
    <source>
        <dbReference type="Proteomes" id="UP000008837"/>
    </source>
</evidence>
<comment type="similarity">
    <text evidence="1 5">Belongs to the F-actin-capping protein alpha subunit family.</text>
</comment>
<dbReference type="OrthoDB" id="340550at2759"/>
<sequence length="351" mass="39784">MSGVNNDAIQACLELILQSPPGQQSHIVSDLKGMLAGAVPDTEWMERVRSILLQYTHEQLLHVTIEHEGKQDSAIVCDAAKMDDKYYHPRLSCSFSYDPIHESVSEVSSVPRSTGDIETLRAEVDQQLSKYVLNHYHTGVSCAYLPRLVPQATSDANAETVTINAMQDKQKEKENNLELWDEANQEQPVQQMQGRVDNCDSQVTSENDTPPAITSQPCILTLHIVGNKYNLRNFWTGRWRSTYKFDVSTQAFKHADIQVQTHYFENGNVQLQAQHSMALPDFVSTKPESLAKDVIQAIEHHEQVYQAKLFDATDTLREHAFKALRRTLPITRQKIDWSKIVSYKVGSDMAK</sequence>
<evidence type="ECO:0000256" key="1">
    <source>
        <dbReference type="ARBA" id="ARBA00010479"/>
    </source>
</evidence>
<reference evidence="6 7" key="1">
    <citation type="journal article" date="2007" name="Proc. Natl. Acad. Sci. U.S.A.">
        <title>Dandruff-associated Malassezia genomes reveal convergent and divergent virulence traits shared with plant and human fungal pathogens.</title>
        <authorList>
            <person name="Xu J."/>
            <person name="Saunders C.W."/>
            <person name="Hu P."/>
            <person name="Grant R.A."/>
            <person name="Boekhout T."/>
            <person name="Kuramae E.E."/>
            <person name="Kronstad J.W."/>
            <person name="Deangelis Y.M."/>
            <person name="Reeder N.L."/>
            <person name="Johnstone K.R."/>
            <person name="Leland M."/>
            <person name="Fieno A.M."/>
            <person name="Begley W.M."/>
            <person name="Sun Y."/>
            <person name="Lacey M.P."/>
            <person name="Chaudhary T."/>
            <person name="Keough T."/>
            <person name="Chu L."/>
            <person name="Sears R."/>
            <person name="Yuan B."/>
            <person name="Dawson T.L.Jr."/>
        </authorList>
    </citation>
    <scope>NUCLEOTIDE SEQUENCE [LARGE SCALE GENOMIC DNA]</scope>
    <source>
        <strain evidence="7">ATCC MYA-4612 / CBS 7966</strain>
    </source>
</reference>
<dbReference type="Proteomes" id="UP000008837">
    <property type="component" value="Unassembled WGS sequence"/>
</dbReference>
<evidence type="ECO:0000256" key="3">
    <source>
        <dbReference type="ARBA" id="ARBA00022467"/>
    </source>
</evidence>
<dbReference type="InterPro" id="IPR042489">
    <property type="entry name" value="CapZ_alpha_1"/>
</dbReference>
<dbReference type="PRINTS" id="PR00191">
    <property type="entry name" value="FACTINCAPA"/>
</dbReference>
<dbReference type="PANTHER" id="PTHR10653">
    <property type="entry name" value="F-ACTIN-CAPPING PROTEIN SUBUNIT ALPHA"/>
    <property type="match status" value="1"/>
</dbReference>
<comment type="subunit">
    <text evidence="5">Heterodimer of an alpha and a beta subunit.</text>
</comment>
<comment type="function">
    <text evidence="5">F-actin-capping proteins bind in a Ca(2+)-independent manner to the fast growing ends of actin filaments (barbed end) thereby blocking the exchange of subunits at these ends. Unlike other capping proteins (such as gelsolin and severin), these proteins do not sever actin filaments.</text>
</comment>
<dbReference type="GO" id="GO:0008290">
    <property type="term" value="C:F-actin capping protein complex"/>
    <property type="evidence" value="ECO:0007669"/>
    <property type="project" value="UniProtKB-UniRule"/>
</dbReference>
<dbReference type="GO" id="GO:0051015">
    <property type="term" value="F:actin filament binding"/>
    <property type="evidence" value="ECO:0007669"/>
    <property type="project" value="TreeGrafter"/>
</dbReference>
<keyword evidence="7" id="KW-1185">Reference proteome</keyword>
<dbReference type="Pfam" id="PF01267">
    <property type="entry name" value="F-actin_cap_A"/>
    <property type="match status" value="1"/>
</dbReference>
<evidence type="ECO:0000256" key="4">
    <source>
        <dbReference type="ARBA" id="ARBA00023203"/>
    </source>
</evidence>
<dbReference type="EMBL" id="AAYY01000009">
    <property type="protein sequence ID" value="EDP43098.1"/>
    <property type="molecule type" value="Genomic_DNA"/>
</dbReference>